<dbReference type="PANTHER" id="PTHR44324:SF1">
    <property type="entry name" value="WD REPEAT-CONTAINING PROTEIN 49"/>
    <property type="match status" value="1"/>
</dbReference>
<dbReference type="EMBL" id="LR791848">
    <property type="protein sequence ID" value="CAB3267710.1"/>
    <property type="molecule type" value="mRNA"/>
</dbReference>
<dbReference type="PANTHER" id="PTHR44324">
    <property type="entry name" value="WD40 REPEAT DOMAIN 95"/>
    <property type="match status" value="1"/>
</dbReference>
<keyword evidence="2" id="KW-0677">Repeat</keyword>
<evidence type="ECO:0000256" key="1">
    <source>
        <dbReference type="ARBA" id="ARBA00022574"/>
    </source>
</evidence>
<evidence type="ECO:0000313" key="5">
    <source>
        <dbReference type="EMBL" id="CAB3267710.1"/>
    </source>
</evidence>
<dbReference type="InterPro" id="IPR020472">
    <property type="entry name" value="WD40_PAC1"/>
</dbReference>
<dbReference type="SUPFAM" id="SSF50978">
    <property type="entry name" value="WD40 repeat-like"/>
    <property type="match status" value="1"/>
</dbReference>
<feature type="repeat" description="WD" evidence="3">
    <location>
        <begin position="298"/>
        <end position="319"/>
    </location>
</feature>
<dbReference type="InterPro" id="IPR019775">
    <property type="entry name" value="WD40_repeat_CS"/>
</dbReference>
<sequence>MLEMKVEAHDRVMSHERPVTCAIFNSLYNQVISACQAGTVTVWMIDNGQKVKQFTDCHKTAEITTLELDHSKTRLFTGSADGTIKVWDFNGHCHHNLNVANGQPADISQIVMLKRSIVTIGWDKFVAVFRQNALTQYHVEPADWKGGKEHQDDILSAAYLPPSLLATGSYDGEIVIWNTNSEFVSKKLQQRSRQQLVRRPNTMASTASLPKDESSSLMLRPMTSDSQASELEFSFVISRLLFLKQRITMATPGSPFLGADLVSCGGGGWVRFWGTTRSTLLAEFVAHPHAGNVIATNDPDDQYLVTADSDGAMKIWDISEYLLVEPSETILSQPPVLASWQGHTDGINSVCICTRNSRLFIISASSDCSVALWDIRGNRVGEFGQEEHWKLDAIDAIGKIDEEDEDNETQIGDESLFKDFDINEIELESRASTAPEQIPLPVEFDPEFRANTWRQTVLGKAYQEGRMQKRERKQPGTVPGYKDYIEESAVGPYGILGYTDLEVMPVMRKPDFMLHPHKYFGEKSAKTGRKKPGQNTEQQEEPISLKEARHNLKAAFDEKTLFPKELLDFEAQIRIEHAQKLKSAAQNAFRKHKTVGILKSFATSSGNLASQATPSTAAIGSKVSSRVGSSTQASRQLGLTRHRASNLNLSENVGA</sequence>
<accession>A0A6F9DXH5</accession>
<evidence type="ECO:0000256" key="4">
    <source>
        <dbReference type="SAM" id="MobiDB-lite"/>
    </source>
</evidence>
<reference evidence="5" key="1">
    <citation type="submission" date="2020-04" db="EMBL/GenBank/DDBJ databases">
        <authorList>
            <person name="Neveu A P."/>
        </authorList>
    </citation>
    <scope>NUCLEOTIDE SEQUENCE</scope>
    <source>
        <tissue evidence="5">Whole embryo</tissue>
    </source>
</reference>
<dbReference type="PROSITE" id="PS50294">
    <property type="entry name" value="WD_REPEATS_REGION"/>
    <property type="match status" value="1"/>
</dbReference>
<dbReference type="InterPro" id="IPR036322">
    <property type="entry name" value="WD40_repeat_dom_sf"/>
</dbReference>
<gene>
    <name evidence="5" type="primary">Wdr49-001</name>
</gene>
<dbReference type="Gene3D" id="2.130.10.10">
    <property type="entry name" value="YVTN repeat-like/Quinoprotein amine dehydrogenase"/>
    <property type="match status" value="2"/>
</dbReference>
<feature type="repeat" description="WD" evidence="3">
    <location>
        <begin position="340"/>
        <end position="376"/>
    </location>
</feature>
<name>A0A6F9DXH5_9ASCI</name>
<proteinExistence type="evidence at transcript level"/>
<feature type="region of interest" description="Disordered" evidence="4">
    <location>
        <begin position="523"/>
        <end position="544"/>
    </location>
</feature>
<protein>
    <submittedName>
        <fullName evidence="5">WD repeat-containing protein 49-like</fullName>
    </submittedName>
</protein>
<feature type="repeat" description="WD" evidence="3">
    <location>
        <begin position="63"/>
        <end position="90"/>
    </location>
</feature>
<dbReference type="PRINTS" id="PR00320">
    <property type="entry name" value="GPROTEINBRPT"/>
</dbReference>
<dbReference type="AlphaFoldDB" id="A0A6F9DXH5"/>
<dbReference type="InterPro" id="IPR015943">
    <property type="entry name" value="WD40/YVTN_repeat-like_dom_sf"/>
</dbReference>
<feature type="repeat" description="WD" evidence="3">
    <location>
        <begin position="12"/>
        <end position="53"/>
    </location>
</feature>
<dbReference type="SMART" id="SM00320">
    <property type="entry name" value="WD40"/>
    <property type="match status" value="5"/>
</dbReference>
<organism evidence="5">
    <name type="scientific">Phallusia mammillata</name>
    <dbReference type="NCBI Taxonomy" id="59560"/>
    <lineage>
        <taxon>Eukaryota</taxon>
        <taxon>Metazoa</taxon>
        <taxon>Chordata</taxon>
        <taxon>Tunicata</taxon>
        <taxon>Ascidiacea</taxon>
        <taxon>Phlebobranchia</taxon>
        <taxon>Ascidiidae</taxon>
        <taxon>Phallusia</taxon>
    </lineage>
</organism>
<dbReference type="PROSITE" id="PS00678">
    <property type="entry name" value="WD_REPEATS_1"/>
    <property type="match status" value="4"/>
</dbReference>
<dbReference type="InterPro" id="IPR001680">
    <property type="entry name" value="WD40_rpt"/>
</dbReference>
<keyword evidence="1 3" id="KW-0853">WD repeat</keyword>
<dbReference type="PROSITE" id="PS50082">
    <property type="entry name" value="WD_REPEATS_2"/>
    <property type="match status" value="5"/>
</dbReference>
<evidence type="ECO:0000256" key="2">
    <source>
        <dbReference type="ARBA" id="ARBA00022737"/>
    </source>
</evidence>
<dbReference type="Pfam" id="PF00400">
    <property type="entry name" value="WD40"/>
    <property type="match status" value="4"/>
</dbReference>
<feature type="repeat" description="WD" evidence="3">
    <location>
        <begin position="147"/>
        <end position="181"/>
    </location>
</feature>
<dbReference type="InterPro" id="IPR051242">
    <property type="entry name" value="WD-EF-hand_domain"/>
</dbReference>
<dbReference type="PROSITE" id="PS51257">
    <property type="entry name" value="PROKAR_LIPOPROTEIN"/>
    <property type="match status" value="1"/>
</dbReference>
<evidence type="ECO:0000256" key="3">
    <source>
        <dbReference type="PROSITE-ProRule" id="PRU00221"/>
    </source>
</evidence>